<feature type="chain" id="PRO_5012359163" evidence="1">
    <location>
        <begin position="19"/>
        <end position="215"/>
    </location>
</feature>
<evidence type="ECO:0000313" key="2">
    <source>
        <dbReference type="EMBL" id="PCG70288.1"/>
    </source>
</evidence>
<protein>
    <submittedName>
        <fullName evidence="2">Uncharacterized protein</fullName>
    </submittedName>
</protein>
<proteinExistence type="predicted"/>
<sequence length="215" mass="24723">MKSIYIVGIIILMGQTECFVEDTTGIKILKEQRTLLRKLQNFREPKDVKPLTWNEMLADVLVNRIKIFSFHKVNENEIVKDDKPAKNTNIVTSAVSQVMLFYKNCIYDRWRVKYEEPNHKVETTTEDGVVDVTNTPELDDPNGDVEIIEPRYHGKQIDGDPDDDEAAVKCPEGFVTDEQGNCVNIHSRLIISVPNQCPTGYRRDRLGNCRAVFFF</sequence>
<dbReference type="AlphaFoldDB" id="A0A2A4JF06"/>
<accession>A0A2A4JF06</accession>
<gene>
    <name evidence="2" type="ORF">B5V51_3160</name>
</gene>
<comment type="caution">
    <text evidence="2">The sequence shown here is derived from an EMBL/GenBank/DDBJ whole genome shotgun (WGS) entry which is preliminary data.</text>
</comment>
<dbReference type="EMBL" id="NWSH01001735">
    <property type="protein sequence ID" value="PCG70288.1"/>
    <property type="molecule type" value="Genomic_DNA"/>
</dbReference>
<evidence type="ECO:0000256" key="1">
    <source>
        <dbReference type="SAM" id="SignalP"/>
    </source>
</evidence>
<keyword evidence="1" id="KW-0732">Signal</keyword>
<reference evidence="2" key="1">
    <citation type="submission" date="2017-09" db="EMBL/GenBank/DDBJ databases">
        <title>Contemporary evolution of a Lepidopteran species, Heliothis virescens, in response to modern agricultural practices.</title>
        <authorList>
            <person name="Fritz M.L."/>
            <person name="Deyonke A.M."/>
            <person name="Papanicolaou A."/>
            <person name="Micinski S."/>
            <person name="Westbrook J."/>
            <person name="Gould F."/>
        </authorList>
    </citation>
    <scope>NUCLEOTIDE SEQUENCE [LARGE SCALE GENOMIC DNA]</scope>
    <source>
        <strain evidence="2">HvINT-</strain>
        <tissue evidence="2">Whole body</tissue>
    </source>
</reference>
<organism evidence="2">
    <name type="scientific">Heliothis virescens</name>
    <name type="common">Tobacco budworm moth</name>
    <dbReference type="NCBI Taxonomy" id="7102"/>
    <lineage>
        <taxon>Eukaryota</taxon>
        <taxon>Metazoa</taxon>
        <taxon>Ecdysozoa</taxon>
        <taxon>Arthropoda</taxon>
        <taxon>Hexapoda</taxon>
        <taxon>Insecta</taxon>
        <taxon>Pterygota</taxon>
        <taxon>Neoptera</taxon>
        <taxon>Endopterygota</taxon>
        <taxon>Lepidoptera</taxon>
        <taxon>Glossata</taxon>
        <taxon>Ditrysia</taxon>
        <taxon>Noctuoidea</taxon>
        <taxon>Noctuidae</taxon>
        <taxon>Heliothinae</taxon>
        <taxon>Heliothis</taxon>
    </lineage>
</organism>
<feature type="signal peptide" evidence="1">
    <location>
        <begin position="1"/>
        <end position="18"/>
    </location>
</feature>
<name>A0A2A4JF06_HELVI</name>